<evidence type="ECO:0000256" key="4">
    <source>
        <dbReference type="PROSITE-ProRule" id="PRU01161"/>
    </source>
</evidence>
<evidence type="ECO:0000256" key="3">
    <source>
        <dbReference type="ARBA" id="ARBA00023098"/>
    </source>
</evidence>
<dbReference type="InterPro" id="IPR002641">
    <property type="entry name" value="PNPLA_dom"/>
</dbReference>
<protein>
    <submittedName>
        <fullName evidence="6">Patatin</fullName>
    </submittedName>
</protein>
<dbReference type="Gene3D" id="3.40.1090.10">
    <property type="entry name" value="Cytosolic phospholipase A2 catalytic domain"/>
    <property type="match status" value="2"/>
</dbReference>
<dbReference type="HOGENOM" id="CLU_014750_2_0_10"/>
<dbReference type="EMBL" id="CP011071">
    <property type="protein sequence ID" value="AKA34822.1"/>
    <property type="molecule type" value="Genomic_DNA"/>
</dbReference>
<keyword evidence="3 4" id="KW-0443">Lipid metabolism</keyword>
<dbReference type="OrthoDB" id="9770965at2"/>
<name>A0A0D5YRD7_9FLAO</name>
<sequence length="756" mass="84381">MNHFINTKIRQASFLALALVAHSCFSQESPKVGVVLSGGGAKGLAHIGALKVIEEAGVKVDYIGGTSMGAIVGALYAAGYSATELDSIFRATDFNELIQDDVPRGAKTFYEKDDSERYALSLPFNGFKISFPQGISGGQRIYGELVRLLYHVKDIRDFNQLPIPFVCIATNVETGEEVVLDSGFLPEAITASGTFPSLFEPSEIDGDILIDGGVVNNYPIDEVKEMGANIIIGVDVQHGLVKRESLSSATGILLQINNYRTVRDMVEKREKTDIYIKPEIGDFSVIDFDYAAEIMEIGEKAAKARFDELVKVAREQATMDAKNFKGEVSDSLIINRLMIKGDTRYSRGYVKGKLRVDLGEKISFEKLQQGINNLAATGNFKALRYELAYNGLGTDLILKLKDDPTKMFIKMGAHYDDLYKSAALINLTRKGLFFQDDVASFDFILGDHIRYNLEYYVDKGAYWSFGINSSFTDFDQEIDYGLISSNFDVVDNPNIGQILLDVADFTNQLYLQTVLREEFAFRIGAEHKLLRYSTRTLTENAQMAEASFTPSSGDRTFFEDSNYFSAFGKLALDTYDDKYFPTEGLLFDGDFHVYLFSSDFNDNFKEFSIAKARMGTAFKLLPNTYFNLETEGGFKLGTSSVGSFDFVLGGFGNDFINNFIPFFGYDFLSLPGNSFVKAYGRLDIEIAPKNHILFTANVANVEDDLFRTGEWFSEPDFSGFGVGYGFESFLGPVQVYYSWSPQLDDSNVFFSVGFWF</sequence>
<dbReference type="PROSITE" id="PS51635">
    <property type="entry name" value="PNPLA"/>
    <property type="match status" value="1"/>
</dbReference>
<dbReference type="PANTHER" id="PTHR14226">
    <property type="entry name" value="NEUROPATHY TARGET ESTERASE/SWISS CHEESE D.MELANOGASTER"/>
    <property type="match status" value="1"/>
</dbReference>
<dbReference type="GO" id="GO:0016787">
    <property type="term" value="F:hydrolase activity"/>
    <property type="evidence" value="ECO:0007669"/>
    <property type="project" value="UniProtKB-UniRule"/>
</dbReference>
<feature type="short sequence motif" description="DGA/G" evidence="4">
    <location>
        <begin position="211"/>
        <end position="213"/>
    </location>
</feature>
<feature type="short sequence motif" description="GXSXG" evidence="4">
    <location>
        <begin position="65"/>
        <end position="69"/>
    </location>
</feature>
<dbReference type="CDD" id="cd07205">
    <property type="entry name" value="Pat_PNPLA6_PNPLA7_NTE1_like"/>
    <property type="match status" value="1"/>
</dbReference>
<dbReference type="InterPro" id="IPR016035">
    <property type="entry name" value="Acyl_Trfase/lysoPLipase"/>
</dbReference>
<dbReference type="Pfam" id="PF19143">
    <property type="entry name" value="Omp85_2"/>
    <property type="match status" value="1"/>
</dbReference>
<keyword evidence="1 4" id="KW-0378">Hydrolase</keyword>
<keyword evidence="2 4" id="KW-0442">Lipid degradation</keyword>
<dbReference type="STRING" id="516051.VC82_1182"/>
<dbReference type="PANTHER" id="PTHR14226:SF76">
    <property type="entry name" value="NTE FAMILY PROTEIN RSSA"/>
    <property type="match status" value="1"/>
</dbReference>
<dbReference type="InterPro" id="IPR043864">
    <property type="entry name" value="Omp85-like_dom"/>
</dbReference>
<dbReference type="SUPFAM" id="SSF52151">
    <property type="entry name" value="FabD/lysophospholipase-like"/>
    <property type="match status" value="1"/>
</dbReference>
<dbReference type="Proteomes" id="UP000032726">
    <property type="component" value="Chromosome"/>
</dbReference>
<evidence type="ECO:0000313" key="7">
    <source>
        <dbReference type="Proteomes" id="UP000032726"/>
    </source>
</evidence>
<accession>A0A0D5YRD7</accession>
<feature type="short sequence motif" description="GXGXXG" evidence="4">
    <location>
        <begin position="38"/>
        <end position="43"/>
    </location>
</feature>
<dbReference type="PATRIC" id="fig|516051.4.peg.1221"/>
<dbReference type="InterPro" id="IPR050301">
    <property type="entry name" value="NTE"/>
</dbReference>
<evidence type="ECO:0000259" key="5">
    <source>
        <dbReference type="PROSITE" id="PS51635"/>
    </source>
</evidence>
<dbReference type="Pfam" id="PF01734">
    <property type="entry name" value="Patatin"/>
    <property type="match status" value="1"/>
</dbReference>
<feature type="active site" description="Nucleophile" evidence="4">
    <location>
        <position position="67"/>
    </location>
</feature>
<gene>
    <name evidence="6" type="ORF">VC82_1182</name>
</gene>
<organism evidence="6 7">
    <name type="scientific">Flagellimonas lutaonensis</name>
    <dbReference type="NCBI Taxonomy" id="516051"/>
    <lineage>
        <taxon>Bacteria</taxon>
        <taxon>Pseudomonadati</taxon>
        <taxon>Bacteroidota</taxon>
        <taxon>Flavobacteriia</taxon>
        <taxon>Flavobacteriales</taxon>
        <taxon>Flavobacteriaceae</taxon>
        <taxon>Flagellimonas</taxon>
    </lineage>
</organism>
<reference evidence="6 7" key="1">
    <citation type="submission" date="2015-03" db="EMBL/GenBank/DDBJ databases">
        <title>Complete genome sequence of Muricauda lutaonensis CC-HSB-11T, isolated from a coastal hot spring.</title>
        <authorList>
            <person name="Kim K.M."/>
        </authorList>
    </citation>
    <scope>NUCLEOTIDE SEQUENCE [LARGE SCALE GENOMIC DNA]</scope>
    <source>
        <strain evidence="6 7">CC-HSB-11</strain>
    </source>
</reference>
<dbReference type="KEGG" id="mlt:VC82_1182"/>
<proteinExistence type="predicted"/>
<dbReference type="RefSeq" id="WP_045801539.1">
    <property type="nucleotide sequence ID" value="NZ_CP011071.1"/>
</dbReference>
<dbReference type="AlphaFoldDB" id="A0A0D5YRD7"/>
<evidence type="ECO:0000256" key="1">
    <source>
        <dbReference type="ARBA" id="ARBA00022801"/>
    </source>
</evidence>
<feature type="active site" description="Proton acceptor" evidence="4">
    <location>
        <position position="211"/>
    </location>
</feature>
<evidence type="ECO:0000256" key="2">
    <source>
        <dbReference type="ARBA" id="ARBA00022963"/>
    </source>
</evidence>
<feature type="domain" description="PNPLA" evidence="5">
    <location>
        <begin position="34"/>
        <end position="224"/>
    </location>
</feature>
<dbReference type="Gene3D" id="3.10.20.310">
    <property type="entry name" value="membrane protein fhac"/>
    <property type="match status" value="1"/>
</dbReference>
<keyword evidence="7" id="KW-1185">Reference proteome</keyword>
<evidence type="ECO:0000313" key="6">
    <source>
        <dbReference type="EMBL" id="AKA34822.1"/>
    </source>
</evidence>
<dbReference type="GO" id="GO:0016042">
    <property type="term" value="P:lipid catabolic process"/>
    <property type="evidence" value="ECO:0007669"/>
    <property type="project" value="UniProtKB-UniRule"/>
</dbReference>